<name>A0A0F2MG71_SPOSC</name>
<dbReference type="InterPro" id="IPR000312">
    <property type="entry name" value="Glycosyl_Trfase_fam3"/>
</dbReference>
<dbReference type="PROSITE" id="PS50835">
    <property type="entry name" value="IG_LIKE"/>
    <property type="match status" value="1"/>
</dbReference>
<dbReference type="NCBIfam" id="TIGR01245">
    <property type="entry name" value="trpD"/>
    <property type="match status" value="1"/>
</dbReference>
<sequence>MASQQAGSADAADDIIDIKPILGRLWPLPEAGTPLAEDIADAVALFFTNRVSDVQAGSLLMCLHFTGLDRQADVMAACADRMRKAAARVDPAPLLKIAAEKSLKRGKYNGGLCDIVGTGGDSHNTFNVSTASSIVASAYLRMAKHGNRASTSKSGSADLLANLKHPGDIENESTDLVANLNYIEPATLPSIYATTNYAFLFAPVFHPGMRYVAPIRKQLPWRTLFNLLGPLASPVDVRDTPESESPLETRIIGVARRELGPVFAEALRMTGARKAMVVCGAEELDEISIAGPTFCWYLHEDTTGSDVVIDHFQLTPADFGVAACPLSDVSPGKSPAENAATMTSILQNQRPADDPLLAFVLINTAALMVVAGLAEPADSSALPEDPEVVTERGPGGLCWKEGVRLARLAVSSGEARRQWKLFVEATNQIKPSSSV</sequence>
<dbReference type="Gene3D" id="3.40.1030.10">
    <property type="entry name" value="Nucleoside phosphorylase/phosphoribosyltransferase catalytic domain"/>
    <property type="match status" value="1"/>
</dbReference>
<evidence type="ECO:0000256" key="2">
    <source>
        <dbReference type="ARBA" id="ARBA00022679"/>
    </source>
</evidence>
<evidence type="ECO:0000313" key="4">
    <source>
        <dbReference type="EMBL" id="KJR88622.1"/>
    </source>
</evidence>
<keyword evidence="2 4" id="KW-0808">Transferase</keyword>
<evidence type="ECO:0000313" key="5">
    <source>
        <dbReference type="Proteomes" id="UP000033710"/>
    </source>
</evidence>
<dbReference type="GO" id="GO:0000162">
    <property type="term" value="P:L-tryptophan biosynthetic process"/>
    <property type="evidence" value="ECO:0007669"/>
    <property type="project" value="InterPro"/>
</dbReference>
<dbReference type="KEGG" id="ssck:SPSK_07574"/>
<dbReference type="GO" id="GO:0005829">
    <property type="term" value="C:cytosol"/>
    <property type="evidence" value="ECO:0007669"/>
    <property type="project" value="TreeGrafter"/>
</dbReference>
<evidence type="ECO:0000259" key="3">
    <source>
        <dbReference type="PROSITE" id="PS50835"/>
    </source>
</evidence>
<dbReference type="OrthoDB" id="427800at2759"/>
<protein>
    <submittedName>
        <fullName evidence="4">Anthranilate phosphoribosyltransferase</fullName>
    </submittedName>
</protein>
<reference evidence="4 5" key="2">
    <citation type="journal article" date="2015" name="Eukaryot. Cell">
        <title>Asexual propagation of a virulent clone complex in a human and feline outbreak of sporotrichosis.</title>
        <authorList>
            <person name="Teixeira Mde M."/>
            <person name="Rodrigues A.M."/>
            <person name="Tsui C.K."/>
            <person name="de Almeida L.G."/>
            <person name="Van Diepeningen A.D."/>
            <person name="van den Ende B.G."/>
            <person name="Fernandes G.F."/>
            <person name="Kano R."/>
            <person name="Hamelin R.C."/>
            <person name="Lopes-Bezerra L.M."/>
            <person name="Vasconcelos A.T."/>
            <person name="de Hoog S."/>
            <person name="de Camargo Z.P."/>
            <person name="Felipe M.S."/>
        </authorList>
    </citation>
    <scope>NUCLEOTIDE SEQUENCE [LARGE SCALE GENOMIC DNA]</scope>
    <source>
        <strain evidence="4 5">1099-18</strain>
    </source>
</reference>
<dbReference type="Proteomes" id="UP000033710">
    <property type="component" value="Unassembled WGS sequence"/>
</dbReference>
<dbReference type="InterPro" id="IPR005940">
    <property type="entry name" value="Anthranilate_Pribosyl_Tfrase"/>
</dbReference>
<accession>A0A0F2MG71</accession>
<comment type="caution">
    <text evidence="4">The sequence shown here is derived from an EMBL/GenBank/DDBJ whole genome shotgun (WGS) entry which is preliminary data.</text>
</comment>
<dbReference type="InterPro" id="IPR017459">
    <property type="entry name" value="Glycosyl_Trfase_fam3_N_dom"/>
</dbReference>
<gene>
    <name evidence="4" type="ORF">SPSK_07574</name>
</gene>
<organism evidence="4 5">
    <name type="scientific">Sporothrix schenckii 1099-18</name>
    <dbReference type="NCBI Taxonomy" id="1397361"/>
    <lineage>
        <taxon>Eukaryota</taxon>
        <taxon>Fungi</taxon>
        <taxon>Dikarya</taxon>
        <taxon>Ascomycota</taxon>
        <taxon>Pezizomycotina</taxon>
        <taxon>Sordariomycetes</taxon>
        <taxon>Sordariomycetidae</taxon>
        <taxon>Ophiostomatales</taxon>
        <taxon>Ophiostomataceae</taxon>
        <taxon>Sporothrix</taxon>
    </lineage>
</organism>
<dbReference type="InterPro" id="IPR035902">
    <property type="entry name" value="Nuc_phospho_transferase"/>
</dbReference>
<dbReference type="SUPFAM" id="SSF52418">
    <property type="entry name" value="Nucleoside phosphorylase/phosphoribosyltransferase catalytic domain"/>
    <property type="match status" value="1"/>
</dbReference>
<dbReference type="PANTHER" id="PTHR43285:SF2">
    <property type="entry name" value="ANTHRANILATE PHOSPHORIBOSYLTRANSFERASE"/>
    <property type="match status" value="1"/>
</dbReference>
<dbReference type="PANTHER" id="PTHR43285">
    <property type="entry name" value="ANTHRANILATE PHOSPHORIBOSYLTRANSFERASE"/>
    <property type="match status" value="1"/>
</dbReference>
<proteinExistence type="predicted"/>
<dbReference type="Pfam" id="PF02885">
    <property type="entry name" value="Glycos_trans_3N"/>
    <property type="match status" value="1"/>
</dbReference>
<dbReference type="GeneID" id="27669510"/>
<dbReference type="RefSeq" id="XP_016591298.1">
    <property type="nucleotide sequence ID" value="XM_016734233.1"/>
</dbReference>
<dbReference type="EMBL" id="AXCR01000004">
    <property type="protein sequence ID" value="KJR88622.1"/>
    <property type="molecule type" value="Genomic_DNA"/>
</dbReference>
<dbReference type="VEuPathDB" id="FungiDB:SPSK_07574"/>
<dbReference type="AlphaFoldDB" id="A0A0F2MG71"/>
<reference evidence="4 5" key="1">
    <citation type="journal article" date="2014" name="BMC Genomics">
        <title>Comparative genomics of the major fungal agents of human and animal Sporotrichosis: Sporothrix schenckii and Sporothrix brasiliensis.</title>
        <authorList>
            <person name="Teixeira M.M."/>
            <person name="de Almeida L.G."/>
            <person name="Kubitschek-Barreira P."/>
            <person name="Alves F.L."/>
            <person name="Kioshima E.S."/>
            <person name="Abadio A.K."/>
            <person name="Fernandes L."/>
            <person name="Derengowski L.S."/>
            <person name="Ferreira K.S."/>
            <person name="Souza R.C."/>
            <person name="Ruiz J.C."/>
            <person name="de Andrade N.C."/>
            <person name="Paes H.C."/>
            <person name="Nicola A.M."/>
            <person name="Albuquerque P."/>
            <person name="Gerber A.L."/>
            <person name="Martins V.P."/>
            <person name="Peconick L.D."/>
            <person name="Neto A.V."/>
            <person name="Chaucanez C.B."/>
            <person name="Silva P.A."/>
            <person name="Cunha O.L."/>
            <person name="de Oliveira F.F."/>
            <person name="dos Santos T.C."/>
            <person name="Barros A.L."/>
            <person name="Soares M.A."/>
            <person name="de Oliveira L.M."/>
            <person name="Marini M.M."/>
            <person name="Villalobos-Duno H."/>
            <person name="Cunha M.M."/>
            <person name="de Hoog S."/>
            <person name="da Silveira J.F."/>
            <person name="Henrissat B."/>
            <person name="Nino-Vega G.A."/>
            <person name="Cisalpino P.S."/>
            <person name="Mora-Montes H.M."/>
            <person name="Almeida S.R."/>
            <person name="Stajich J.E."/>
            <person name="Lopes-Bezerra L.M."/>
            <person name="Vasconcelos A.T."/>
            <person name="Felipe M.S."/>
        </authorList>
    </citation>
    <scope>NUCLEOTIDE SEQUENCE [LARGE SCALE GENOMIC DNA]</scope>
    <source>
        <strain evidence="4 5">1099-18</strain>
    </source>
</reference>
<dbReference type="InterPro" id="IPR007110">
    <property type="entry name" value="Ig-like_dom"/>
</dbReference>
<evidence type="ECO:0000256" key="1">
    <source>
        <dbReference type="ARBA" id="ARBA00022676"/>
    </source>
</evidence>
<feature type="domain" description="Ig-like" evidence="3">
    <location>
        <begin position="261"/>
        <end position="343"/>
    </location>
</feature>
<dbReference type="GO" id="GO:0004048">
    <property type="term" value="F:anthranilate phosphoribosyltransferase activity"/>
    <property type="evidence" value="ECO:0007669"/>
    <property type="project" value="InterPro"/>
</dbReference>
<keyword evidence="1 4" id="KW-0328">Glycosyltransferase</keyword>
<dbReference type="Pfam" id="PF00591">
    <property type="entry name" value="Glycos_transf_3"/>
    <property type="match status" value="1"/>
</dbReference>